<dbReference type="VEuPathDB" id="VectorBase:ISCW015583"/>
<dbReference type="HOGENOM" id="CLU_3016520_0_0_1"/>
<keyword evidence="9" id="KW-1185">Reference proteome</keyword>
<keyword evidence="4 6" id="KW-1133">Transmembrane helix</keyword>
<evidence type="ECO:0000313" key="9">
    <source>
        <dbReference type="Proteomes" id="UP000001555"/>
    </source>
</evidence>
<reference evidence="7 9" key="1">
    <citation type="submission" date="2008-03" db="EMBL/GenBank/DDBJ databases">
        <title>Annotation of Ixodes scapularis.</title>
        <authorList>
            <consortium name="Ixodes scapularis Genome Project Consortium"/>
            <person name="Caler E."/>
            <person name="Hannick L.I."/>
            <person name="Bidwell S."/>
            <person name="Joardar V."/>
            <person name="Thiagarajan M."/>
            <person name="Amedeo P."/>
            <person name="Galinsky K.J."/>
            <person name="Schobel S."/>
            <person name="Inman J."/>
            <person name="Hostetler J."/>
            <person name="Miller J."/>
            <person name="Hammond M."/>
            <person name="Megy K."/>
            <person name="Lawson D."/>
            <person name="Kodira C."/>
            <person name="Sutton G."/>
            <person name="Meyer J."/>
            <person name="Hill C.A."/>
            <person name="Birren B."/>
            <person name="Nene V."/>
            <person name="Collins F."/>
            <person name="Alarcon-Chaidez F."/>
            <person name="Wikel S."/>
            <person name="Strausberg R."/>
        </authorList>
    </citation>
    <scope>NUCLEOTIDE SEQUENCE [LARGE SCALE GENOMIC DNA]</scope>
    <source>
        <strain evidence="9">Wikel</strain>
        <strain evidence="7">Wikel colony</strain>
    </source>
</reference>
<evidence type="ECO:0000313" key="8">
    <source>
        <dbReference type="EnsemblMetazoa" id="ISCW015583-PA"/>
    </source>
</evidence>
<dbReference type="AlphaFoldDB" id="B7P1M6"/>
<sequence>MEKARNKARIHLNLVLAALTLLGAALFANWGRRDAKRGLTVSKINQDWHAAQKSNP</sequence>
<evidence type="ECO:0000256" key="5">
    <source>
        <dbReference type="ARBA" id="ARBA00023136"/>
    </source>
</evidence>
<dbReference type="InParanoid" id="B7P1M6"/>
<evidence type="ECO:0000256" key="1">
    <source>
        <dbReference type="ARBA" id="ARBA00004167"/>
    </source>
</evidence>
<keyword evidence="5 6" id="KW-0472">Membrane</keyword>
<protein>
    <submittedName>
        <fullName evidence="7 8">Uncharacterized protein</fullName>
    </submittedName>
</protein>
<dbReference type="Pfam" id="PF06388">
    <property type="entry name" value="DUF1075"/>
    <property type="match status" value="1"/>
</dbReference>
<comment type="similarity">
    <text evidence="2">Belongs to the UPF0389 family.</text>
</comment>
<evidence type="ECO:0000256" key="2">
    <source>
        <dbReference type="ARBA" id="ARBA00007363"/>
    </source>
</evidence>
<dbReference type="Proteomes" id="UP000001555">
    <property type="component" value="Unassembled WGS sequence"/>
</dbReference>
<keyword evidence="3 6" id="KW-0812">Transmembrane</keyword>
<evidence type="ECO:0000256" key="4">
    <source>
        <dbReference type="ARBA" id="ARBA00022989"/>
    </source>
</evidence>
<dbReference type="EMBL" id="DS616928">
    <property type="protein sequence ID" value="EEC00498.1"/>
    <property type="molecule type" value="Genomic_DNA"/>
</dbReference>
<gene>
    <name evidence="8" type="primary">8053568</name>
    <name evidence="7" type="ORF">IscW_ISCW015583</name>
</gene>
<name>B7P1M6_IXOSC</name>
<dbReference type="GO" id="GO:0016020">
    <property type="term" value="C:membrane"/>
    <property type="evidence" value="ECO:0007669"/>
    <property type="project" value="UniProtKB-SubCell"/>
</dbReference>
<proteinExistence type="inferred from homology"/>
<dbReference type="EMBL" id="ABJB010569153">
    <property type="status" value="NOT_ANNOTATED_CDS"/>
    <property type="molecule type" value="Genomic_DNA"/>
</dbReference>
<reference evidence="8" key="2">
    <citation type="submission" date="2020-05" db="UniProtKB">
        <authorList>
            <consortium name="EnsemblMetazoa"/>
        </authorList>
    </citation>
    <scope>IDENTIFICATION</scope>
    <source>
        <strain evidence="8">wikel</strain>
    </source>
</reference>
<comment type="subcellular location">
    <subcellularLocation>
        <location evidence="1">Membrane</location>
        <topology evidence="1">Single-pass membrane protein</topology>
    </subcellularLocation>
</comment>
<accession>B7P1M6</accession>
<evidence type="ECO:0000313" key="7">
    <source>
        <dbReference type="EMBL" id="EEC00498.1"/>
    </source>
</evidence>
<evidence type="ECO:0000256" key="6">
    <source>
        <dbReference type="SAM" id="Phobius"/>
    </source>
</evidence>
<evidence type="ECO:0000256" key="3">
    <source>
        <dbReference type="ARBA" id="ARBA00022692"/>
    </source>
</evidence>
<organism>
    <name type="scientific">Ixodes scapularis</name>
    <name type="common">Black-legged tick</name>
    <name type="synonym">Deer tick</name>
    <dbReference type="NCBI Taxonomy" id="6945"/>
    <lineage>
        <taxon>Eukaryota</taxon>
        <taxon>Metazoa</taxon>
        <taxon>Ecdysozoa</taxon>
        <taxon>Arthropoda</taxon>
        <taxon>Chelicerata</taxon>
        <taxon>Arachnida</taxon>
        <taxon>Acari</taxon>
        <taxon>Parasitiformes</taxon>
        <taxon>Ixodida</taxon>
        <taxon>Ixodoidea</taxon>
        <taxon>Ixodidae</taxon>
        <taxon>Ixodinae</taxon>
        <taxon>Ixodes</taxon>
    </lineage>
</organism>
<feature type="transmembrane region" description="Helical" evidence="6">
    <location>
        <begin position="12"/>
        <end position="30"/>
    </location>
</feature>
<dbReference type="InterPro" id="IPR009432">
    <property type="entry name" value="DUF1075"/>
</dbReference>
<dbReference type="PaxDb" id="6945-B7P1M6"/>
<dbReference type="EnsemblMetazoa" id="ISCW015583-RA">
    <property type="protein sequence ID" value="ISCW015583-PA"/>
    <property type="gene ID" value="ISCW015583"/>
</dbReference>